<keyword evidence="3" id="KW-0804">Transcription</keyword>
<name>A0A5R9FY38_9BACL</name>
<dbReference type="Pfam" id="PF12833">
    <property type="entry name" value="HTH_18"/>
    <property type="match status" value="1"/>
</dbReference>
<protein>
    <submittedName>
        <fullName evidence="5">AraC family transcriptional regulator</fullName>
    </submittedName>
</protein>
<dbReference type="PROSITE" id="PS01124">
    <property type="entry name" value="HTH_ARAC_FAMILY_2"/>
    <property type="match status" value="1"/>
</dbReference>
<dbReference type="SMART" id="SM00342">
    <property type="entry name" value="HTH_ARAC"/>
    <property type="match status" value="1"/>
</dbReference>
<dbReference type="GO" id="GO:0003700">
    <property type="term" value="F:DNA-binding transcription factor activity"/>
    <property type="evidence" value="ECO:0007669"/>
    <property type="project" value="InterPro"/>
</dbReference>
<dbReference type="EMBL" id="VCIW01000037">
    <property type="protein sequence ID" value="TLS48401.1"/>
    <property type="molecule type" value="Genomic_DNA"/>
</dbReference>
<sequence length="343" mass="38403">MVYPILKSIEQRGFDSERFCRDASFDVGRLGDPEVRIDVAELERLMLAGAAFTEDAYFGLHQGLHTEAADLGVLGYVMMHSGTVGEALKAYRRYNDILCSGFNLEWEARGDDIRLRFVMLEANGRMSRHCVEDMASSVYRLMCGMSNRRFPLQEVTFRHAAPGGTAPYLSVFGRAPRFDGDENAIRFHKDVMALPILYADARLRHMFESIAARTLETLSNGRTLSDAVFRRMLERMPASFPTLQETAASFHMSARSFQLKLKEEGTSYNELAAAVRKELAEGYLRQPEHSVGDVAYLLRFSEPSAFQNAFKKWTGLTPGQYRARLRAAEGSGSGTPPGAAARR</sequence>
<evidence type="ECO:0000256" key="3">
    <source>
        <dbReference type="ARBA" id="ARBA00023163"/>
    </source>
</evidence>
<evidence type="ECO:0000313" key="6">
    <source>
        <dbReference type="Proteomes" id="UP000309676"/>
    </source>
</evidence>
<dbReference type="PANTHER" id="PTHR47894">
    <property type="entry name" value="HTH-TYPE TRANSCRIPTIONAL REGULATOR GADX"/>
    <property type="match status" value="1"/>
</dbReference>
<reference evidence="5 6" key="1">
    <citation type="submission" date="2019-05" db="EMBL/GenBank/DDBJ databases">
        <authorList>
            <person name="Narsing Rao M.P."/>
            <person name="Li W.J."/>
        </authorList>
    </citation>
    <scope>NUCLEOTIDE SEQUENCE [LARGE SCALE GENOMIC DNA]</scope>
    <source>
        <strain evidence="5 6">SYSU_K30003</strain>
    </source>
</reference>
<dbReference type="Proteomes" id="UP000309676">
    <property type="component" value="Unassembled WGS sequence"/>
</dbReference>
<dbReference type="GO" id="GO:0005829">
    <property type="term" value="C:cytosol"/>
    <property type="evidence" value="ECO:0007669"/>
    <property type="project" value="TreeGrafter"/>
</dbReference>
<dbReference type="PANTHER" id="PTHR47894:SF1">
    <property type="entry name" value="HTH-TYPE TRANSCRIPTIONAL REGULATOR VQSM"/>
    <property type="match status" value="1"/>
</dbReference>
<accession>A0A5R9FY38</accession>
<dbReference type="Pfam" id="PF12625">
    <property type="entry name" value="Arabinose_bd"/>
    <property type="match status" value="1"/>
</dbReference>
<gene>
    <name evidence="5" type="ORF">FE782_30810</name>
</gene>
<dbReference type="InterPro" id="IPR018060">
    <property type="entry name" value="HTH_AraC"/>
</dbReference>
<keyword evidence="2" id="KW-0238">DNA-binding</keyword>
<keyword evidence="1" id="KW-0805">Transcription regulation</keyword>
<dbReference type="Gene3D" id="1.10.10.60">
    <property type="entry name" value="Homeodomain-like"/>
    <property type="match status" value="1"/>
</dbReference>
<dbReference type="SUPFAM" id="SSF46689">
    <property type="entry name" value="Homeodomain-like"/>
    <property type="match status" value="1"/>
</dbReference>
<evidence type="ECO:0000313" key="5">
    <source>
        <dbReference type="EMBL" id="TLS48401.1"/>
    </source>
</evidence>
<dbReference type="RefSeq" id="WP_138198193.1">
    <property type="nucleotide sequence ID" value="NZ_VCIW01000037.1"/>
</dbReference>
<evidence type="ECO:0000256" key="1">
    <source>
        <dbReference type="ARBA" id="ARBA00023015"/>
    </source>
</evidence>
<proteinExistence type="predicted"/>
<organism evidence="5 6">
    <name type="scientific">Paenibacillus antri</name>
    <dbReference type="NCBI Taxonomy" id="2582848"/>
    <lineage>
        <taxon>Bacteria</taxon>
        <taxon>Bacillati</taxon>
        <taxon>Bacillota</taxon>
        <taxon>Bacilli</taxon>
        <taxon>Bacillales</taxon>
        <taxon>Paenibacillaceae</taxon>
        <taxon>Paenibacillus</taxon>
    </lineage>
</organism>
<evidence type="ECO:0000256" key="2">
    <source>
        <dbReference type="ARBA" id="ARBA00023125"/>
    </source>
</evidence>
<dbReference type="OrthoDB" id="5582699at2"/>
<dbReference type="InterPro" id="IPR009057">
    <property type="entry name" value="Homeodomain-like_sf"/>
</dbReference>
<dbReference type="AlphaFoldDB" id="A0A5R9FY38"/>
<feature type="domain" description="HTH araC/xylS-type" evidence="4">
    <location>
        <begin position="226"/>
        <end position="324"/>
    </location>
</feature>
<dbReference type="InterPro" id="IPR032687">
    <property type="entry name" value="AraC-type_N"/>
</dbReference>
<dbReference type="GO" id="GO:0000976">
    <property type="term" value="F:transcription cis-regulatory region binding"/>
    <property type="evidence" value="ECO:0007669"/>
    <property type="project" value="TreeGrafter"/>
</dbReference>
<keyword evidence="6" id="KW-1185">Reference proteome</keyword>
<comment type="caution">
    <text evidence="5">The sequence shown here is derived from an EMBL/GenBank/DDBJ whole genome shotgun (WGS) entry which is preliminary data.</text>
</comment>
<evidence type="ECO:0000259" key="4">
    <source>
        <dbReference type="PROSITE" id="PS01124"/>
    </source>
</evidence>